<sequence length="264" mass="28709">MSTTLPTASLVELAARKQLPQHQYIDRATVSWITANRPDVPDGTTPRLRPAAERLLLASAIPADWWAEAGTEDSLHGVRHGMRTAALAALLAALPAEDAGPEGTGLDEDATADLVLAAAVHDCRRRHDKDDRGHGARAASWLSANADRVWGHFQLTATPPRVERAAIAVRLHDVPYADFGPDDRTDHARAEKLCDLLKAADALDRYRLPNLSWWPDGTRIRAAAFDRLRAIAFDLVVASETARLAGLDSAAAVHEALRQRELLS</sequence>
<evidence type="ECO:0008006" key="3">
    <source>
        <dbReference type="Google" id="ProtNLM"/>
    </source>
</evidence>
<reference evidence="2" key="1">
    <citation type="journal article" date="2019" name="Int. J. Syst. Evol. Microbiol.">
        <title>The Global Catalogue of Microorganisms (GCM) 10K type strain sequencing project: providing services to taxonomists for standard genome sequencing and annotation.</title>
        <authorList>
            <consortium name="The Broad Institute Genomics Platform"/>
            <consortium name="The Broad Institute Genome Sequencing Center for Infectious Disease"/>
            <person name="Wu L."/>
            <person name="Ma J."/>
        </authorList>
    </citation>
    <scope>NUCLEOTIDE SEQUENCE [LARGE SCALE GENOMIC DNA]</scope>
    <source>
        <strain evidence="2">CGMCC 4.7237</strain>
    </source>
</reference>
<gene>
    <name evidence="1" type="ORF">ACFO3J_31005</name>
</gene>
<accession>A0ABV8I1E0</accession>
<name>A0ABV8I1E0_9ACTN</name>
<comment type="caution">
    <text evidence="1">The sequence shown here is derived from an EMBL/GenBank/DDBJ whole genome shotgun (WGS) entry which is preliminary data.</text>
</comment>
<dbReference type="Proteomes" id="UP001595765">
    <property type="component" value="Unassembled WGS sequence"/>
</dbReference>
<dbReference type="EMBL" id="JBHSBB010000030">
    <property type="protein sequence ID" value="MFC4035866.1"/>
    <property type="molecule type" value="Genomic_DNA"/>
</dbReference>
<keyword evidence="2" id="KW-1185">Reference proteome</keyword>
<evidence type="ECO:0000313" key="1">
    <source>
        <dbReference type="EMBL" id="MFC4035866.1"/>
    </source>
</evidence>
<dbReference type="Gene3D" id="1.10.3210.10">
    <property type="entry name" value="Hypothetical protein af1432"/>
    <property type="match status" value="1"/>
</dbReference>
<proteinExistence type="predicted"/>
<protein>
    <recommendedName>
        <fullName evidence="3">HD domain-containing protein</fullName>
    </recommendedName>
</protein>
<dbReference type="RefSeq" id="WP_386436557.1">
    <property type="nucleotide sequence ID" value="NZ_JBHSBB010000030.1"/>
</dbReference>
<dbReference type="SUPFAM" id="SSF109604">
    <property type="entry name" value="HD-domain/PDEase-like"/>
    <property type="match status" value="1"/>
</dbReference>
<evidence type="ECO:0000313" key="2">
    <source>
        <dbReference type="Proteomes" id="UP001595765"/>
    </source>
</evidence>
<organism evidence="1 2">
    <name type="scientific">Streptomyces polygonati</name>
    <dbReference type="NCBI Taxonomy" id="1617087"/>
    <lineage>
        <taxon>Bacteria</taxon>
        <taxon>Bacillati</taxon>
        <taxon>Actinomycetota</taxon>
        <taxon>Actinomycetes</taxon>
        <taxon>Kitasatosporales</taxon>
        <taxon>Streptomycetaceae</taxon>
        <taxon>Streptomyces</taxon>
    </lineage>
</organism>